<dbReference type="EMBL" id="CP126209">
    <property type="protein sequence ID" value="WIA10267.1"/>
    <property type="molecule type" value="Genomic_DNA"/>
</dbReference>
<name>A0ABY8TMD6_TETOB</name>
<evidence type="ECO:0000313" key="2">
    <source>
        <dbReference type="EMBL" id="WIA10267.1"/>
    </source>
</evidence>
<gene>
    <name evidence="2" type="ORF">OEZ85_010465</name>
</gene>
<reference evidence="2 3" key="1">
    <citation type="submission" date="2023-05" db="EMBL/GenBank/DDBJ databases">
        <title>A 100% complete, gapless, phased diploid assembly of the Scenedesmus obliquus UTEX 3031 genome.</title>
        <authorList>
            <person name="Biondi T.C."/>
            <person name="Hanschen E.R."/>
            <person name="Kwon T."/>
            <person name="Eng W."/>
            <person name="Kruse C.P.S."/>
            <person name="Koehler S.I."/>
            <person name="Kunde Y."/>
            <person name="Gleasner C.D."/>
            <person name="You Mak K.T."/>
            <person name="Polle J."/>
            <person name="Hovde B.T."/>
            <person name="Starkenburg S.R."/>
        </authorList>
    </citation>
    <scope>NUCLEOTIDE SEQUENCE [LARGE SCALE GENOMIC DNA]</scope>
    <source>
        <strain evidence="2 3">DOE0152z</strain>
    </source>
</reference>
<proteinExistence type="predicted"/>
<organism evidence="2 3">
    <name type="scientific">Tetradesmus obliquus</name>
    <name type="common">Green alga</name>
    <name type="synonym">Acutodesmus obliquus</name>
    <dbReference type="NCBI Taxonomy" id="3088"/>
    <lineage>
        <taxon>Eukaryota</taxon>
        <taxon>Viridiplantae</taxon>
        <taxon>Chlorophyta</taxon>
        <taxon>core chlorophytes</taxon>
        <taxon>Chlorophyceae</taxon>
        <taxon>CS clade</taxon>
        <taxon>Sphaeropleales</taxon>
        <taxon>Scenedesmaceae</taxon>
        <taxon>Tetradesmus</taxon>
    </lineage>
</organism>
<keyword evidence="1" id="KW-0732">Signal</keyword>
<dbReference type="Proteomes" id="UP001244341">
    <property type="component" value="Chromosome 2b"/>
</dbReference>
<keyword evidence="3" id="KW-1185">Reference proteome</keyword>
<accession>A0ABY8TMD6</accession>
<evidence type="ECO:0000313" key="3">
    <source>
        <dbReference type="Proteomes" id="UP001244341"/>
    </source>
</evidence>
<protein>
    <submittedName>
        <fullName evidence="2">Uncharacterized protein</fullName>
    </submittedName>
</protein>
<evidence type="ECO:0000256" key="1">
    <source>
        <dbReference type="SAM" id="SignalP"/>
    </source>
</evidence>
<feature type="chain" id="PRO_5045937463" evidence="1">
    <location>
        <begin position="21"/>
        <end position="334"/>
    </location>
</feature>
<sequence>MDIRPVKLLLVLCLAPSARAAAWTAAQPTCTDVAPPSEFGSFQVDMRTVSLFTTGISPLPVATLCPGITYNMKVTFPEKRVYSISSSVGTFAGTANPCLNRATSSTGAPTTLVDVQNAGDLGLAGLINPSNFVEAVKNLGTEVKTEATTSLHLQLTMLQNAMQTISAVVSPANKSVAVPDPAQFLTALKNIAGLVGTSSSSSSSASNNGVFGLLNALQTISAATSPAVTTTASRGLLATTTGTATSPTATGTSVNGLLGALKTVGNLLVGSNTSTAAPSLPGLLQSGMGLITSLSKFIPVNGASVNLNLASLLSLVQYTGSFFTQLTALLPAMG</sequence>
<feature type="signal peptide" evidence="1">
    <location>
        <begin position="1"/>
        <end position="20"/>
    </location>
</feature>